<accession>A0A0P1ID80</accession>
<organism evidence="1 2">
    <name type="scientific">Shimia thalassica</name>
    <dbReference type="NCBI Taxonomy" id="1715693"/>
    <lineage>
        <taxon>Bacteria</taxon>
        <taxon>Pseudomonadati</taxon>
        <taxon>Pseudomonadota</taxon>
        <taxon>Alphaproteobacteria</taxon>
        <taxon>Rhodobacterales</taxon>
        <taxon>Roseobacteraceae</taxon>
    </lineage>
</organism>
<dbReference type="RefSeq" id="WP_058312150.1">
    <property type="nucleotide sequence ID" value="NZ_CYTW01000003.1"/>
</dbReference>
<gene>
    <name evidence="1" type="ORF">PH7735_02994</name>
</gene>
<protein>
    <recommendedName>
        <fullName evidence="3">SnoaL-like domain protein</fullName>
    </recommendedName>
</protein>
<dbReference type="STRING" id="1715693.PH7735_02994"/>
<dbReference type="AlphaFoldDB" id="A0A0P1ID80"/>
<keyword evidence="2" id="KW-1185">Reference proteome</keyword>
<dbReference type="Gene3D" id="3.10.450.50">
    <property type="match status" value="1"/>
</dbReference>
<reference evidence="2" key="1">
    <citation type="submission" date="2015-09" db="EMBL/GenBank/DDBJ databases">
        <authorList>
            <person name="Rodrigo-Torres Lidia"/>
            <person name="Arahal R.David."/>
        </authorList>
    </citation>
    <scope>NUCLEOTIDE SEQUENCE [LARGE SCALE GENOMIC DNA]</scope>
    <source>
        <strain evidence="2">CECT 7735</strain>
    </source>
</reference>
<dbReference type="EMBL" id="CYTW01000003">
    <property type="protein sequence ID" value="CUK06155.1"/>
    <property type="molecule type" value="Genomic_DNA"/>
</dbReference>
<dbReference type="SUPFAM" id="SSF54427">
    <property type="entry name" value="NTF2-like"/>
    <property type="match status" value="1"/>
</dbReference>
<name>A0A0P1ID80_9RHOB</name>
<proteinExistence type="predicted"/>
<dbReference type="InterPro" id="IPR032710">
    <property type="entry name" value="NTF2-like_dom_sf"/>
</dbReference>
<evidence type="ECO:0000313" key="1">
    <source>
        <dbReference type="EMBL" id="CUK06155.1"/>
    </source>
</evidence>
<sequence>MSDAIIQFFAAWGMEDAEARATSIRDSVAPAFHYLDPRTPEPISSFDDLVAYVAMYTQFAPGASAEVRNLSETSGHFRATVAFCMADGQVQMGQYFIECDTDNRPLRLIGFAGLGDPA</sequence>
<dbReference type="Proteomes" id="UP000051870">
    <property type="component" value="Unassembled WGS sequence"/>
</dbReference>
<dbReference type="GeneID" id="83881984"/>
<evidence type="ECO:0008006" key="3">
    <source>
        <dbReference type="Google" id="ProtNLM"/>
    </source>
</evidence>
<evidence type="ECO:0000313" key="2">
    <source>
        <dbReference type="Proteomes" id="UP000051870"/>
    </source>
</evidence>